<dbReference type="Proteomes" id="UP001498398">
    <property type="component" value="Unassembled WGS sequence"/>
</dbReference>
<dbReference type="EMBL" id="JBANRG010000044">
    <property type="protein sequence ID" value="KAK7446256.1"/>
    <property type="molecule type" value="Genomic_DNA"/>
</dbReference>
<accession>A0ABR1J0A3</accession>
<dbReference type="PANTHER" id="PTHR10622">
    <property type="entry name" value="HET DOMAIN-CONTAINING PROTEIN"/>
    <property type="match status" value="1"/>
</dbReference>
<evidence type="ECO:0000313" key="2">
    <source>
        <dbReference type="EMBL" id="KAK7446256.1"/>
    </source>
</evidence>
<comment type="caution">
    <text evidence="2">The sequence shown here is derived from an EMBL/GenBank/DDBJ whole genome shotgun (WGS) entry which is preliminary data.</text>
</comment>
<gene>
    <name evidence="2" type="ORF">VKT23_014461</name>
</gene>
<dbReference type="InterPro" id="IPR010730">
    <property type="entry name" value="HET"/>
</dbReference>
<dbReference type="PANTHER" id="PTHR10622:SF10">
    <property type="entry name" value="HET DOMAIN-CONTAINING PROTEIN"/>
    <property type="match status" value="1"/>
</dbReference>
<protein>
    <recommendedName>
        <fullName evidence="1">Heterokaryon incompatibility domain-containing protein</fullName>
    </recommendedName>
</protein>
<keyword evidence="3" id="KW-1185">Reference proteome</keyword>
<organism evidence="2 3">
    <name type="scientific">Marasmiellus scandens</name>
    <dbReference type="NCBI Taxonomy" id="2682957"/>
    <lineage>
        <taxon>Eukaryota</taxon>
        <taxon>Fungi</taxon>
        <taxon>Dikarya</taxon>
        <taxon>Basidiomycota</taxon>
        <taxon>Agaricomycotina</taxon>
        <taxon>Agaricomycetes</taxon>
        <taxon>Agaricomycetidae</taxon>
        <taxon>Agaricales</taxon>
        <taxon>Marasmiineae</taxon>
        <taxon>Omphalotaceae</taxon>
        <taxon>Marasmiellus</taxon>
    </lineage>
</organism>
<proteinExistence type="predicted"/>
<dbReference type="Pfam" id="PF06985">
    <property type="entry name" value="HET"/>
    <property type="match status" value="1"/>
</dbReference>
<feature type="domain" description="Heterokaryon incompatibility" evidence="1">
    <location>
        <begin position="21"/>
        <end position="111"/>
    </location>
</feature>
<name>A0ABR1J0A3_9AGAR</name>
<reference evidence="2 3" key="1">
    <citation type="submission" date="2024-01" db="EMBL/GenBank/DDBJ databases">
        <title>A draft genome for the cacao thread blight pathogen Marasmiellus scandens.</title>
        <authorList>
            <person name="Baruah I.K."/>
            <person name="Leung J."/>
            <person name="Bukari Y."/>
            <person name="Amoako-Attah I."/>
            <person name="Meinhardt L.W."/>
            <person name="Bailey B.A."/>
            <person name="Cohen S.P."/>
        </authorList>
    </citation>
    <scope>NUCLEOTIDE SEQUENCE [LARGE SCALE GENOMIC DNA]</scope>
    <source>
        <strain evidence="2 3">GH-19</strain>
    </source>
</reference>
<evidence type="ECO:0000313" key="3">
    <source>
        <dbReference type="Proteomes" id="UP001498398"/>
    </source>
</evidence>
<sequence>MRLLNTKTYKVVEFYTDIPLYAILSHTWEKKEVTFQDIQNLRIAKRKAGWSKVQNACRHACEYTFDWIWIDSCCIDKSSSAELSEALNSMYQYYTDAEVCYVYLSDVSSKENPRDPRSRFRSSKWFTRGWTLQELLAPMYAVFLDADWKEIGTRWSLRDAISAITTIPIEIFEGQKHIDDFSIAQKMSWAASRETTRPEDESYCLMGIFNVNMPPIYGEGSAKAFMRLQQEIIKISDDRSIFAWVSRQGGMSGLLASSPKEFRTSGQVTMSDAGLSGDKSSFSFGNNGLRIYLPLVPVENQGYGNPIFLASIHCKRKDIPGDNDLSIYLEKTGEQQYVRCRPREVVMANPRAKELKEIIVKEYSPRRRIRREDGAIDYDSIMKKSHFKLSPSAQCLFVLAEQEHHLRGEGTSAFLSTISARLRYSGQGEEEEFSCTFTASIYTRVENVALAVIKKHHNGNEVLCVYEGSDSSPEDRVQWRLESGLLHIRLHIGGGQRRAEIDHELVEDCPGFRQLMRLQPPSWNCLALLSCLGLYSENFSFESVFPLNFFDREEPNEFQIYMACNADTPRLLTYRLDDKRFHVAVGFHESGEAWTDIFLSQQEDDKTNVSDYQDAWEHYLDSGVWKARQASASLELEANDDNLSGNCQLTATVRYNQDTTALRFDSHLLFLHIKKL</sequence>
<evidence type="ECO:0000259" key="1">
    <source>
        <dbReference type="Pfam" id="PF06985"/>
    </source>
</evidence>